<dbReference type="AlphaFoldDB" id="A0A6J7JXX5"/>
<evidence type="ECO:0000256" key="1">
    <source>
        <dbReference type="ARBA" id="ARBA00022490"/>
    </source>
</evidence>
<evidence type="ECO:0000313" key="6">
    <source>
        <dbReference type="EMBL" id="CAB4640995.1"/>
    </source>
</evidence>
<gene>
    <name evidence="5" type="ORF">UFOPK1827_01930</name>
    <name evidence="6" type="ORF">UFOPK2000_01395</name>
    <name evidence="7" type="ORF">UFOPK3708_01820</name>
</gene>
<dbReference type="InterPro" id="IPR036388">
    <property type="entry name" value="WH-like_DNA-bd_sf"/>
</dbReference>
<protein>
    <submittedName>
        <fullName evidence="7">Unannotated protein</fullName>
    </submittedName>
</protein>
<organism evidence="7">
    <name type="scientific">freshwater metagenome</name>
    <dbReference type="NCBI Taxonomy" id="449393"/>
    <lineage>
        <taxon>unclassified sequences</taxon>
        <taxon>metagenomes</taxon>
        <taxon>ecological metagenomes</taxon>
    </lineage>
</organism>
<dbReference type="Gene3D" id="1.10.10.10">
    <property type="entry name" value="Winged helix-like DNA-binding domain superfamily/Winged helix DNA-binding domain"/>
    <property type="match status" value="2"/>
</dbReference>
<evidence type="ECO:0000256" key="3">
    <source>
        <dbReference type="ARBA" id="ARBA00022829"/>
    </source>
</evidence>
<accession>A0A6J7JXX5</accession>
<keyword evidence="4" id="KW-0131">Cell cycle</keyword>
<evidence type="ECO:0000256" key="2">
    <source>
        <dbReference type="ARBA" id="ARBA00022618"/>
    </source>
</evidence>
<dbReference type="GO" id="GO:0051301">
    <property type="term" value="P:cell division"/>
    <property type="evidence" value="ECO:0007669"/>
    <property type="project" value="UniProtKB-KW"/>
</dbReference>
<dbReference type="EMBL" id="CAEZUO010000149">
    <property type="protein sequence ID" value="CAB4620238.1"/>
    <property type="molecule type" value="Genomic_DNA"/>
</dbReference>
<sequence length="220" mass="23255">MSADIKRALEAIVMVADTPVPTDMLAQLTGMPADRVEAILVDLGAEYARDERGFQLVRVAGGWRYQSHPDQAPYIEQFVLEGQSAKLSAAALETLAIVAYKQPISRAQIASIRGVGVDSVVRTLEQRGYIGEVARDPGPGQAVMFGTTPEFLMKMGLDSLSQLPSIADFVPGADVVEALEMGLRVESAAEDVVAVEADANGTVGNVRPSLGDLLDGDGSV</sequence>
<name>A0A6J7JXX5_9ZZZZ</name>
<dbReference type="SUPFAM" id="SSF46785">
    <property type="entry name" value="Winged helix' DNA-binding domain"/>
    <property type="match status" value="2"/>
</dbReference>
<keyword evidence="3" id="KW-0159">Chromosome partition</keyword>
<evidence type="ECO:0000256" key="4">
    <source>
        <dbReference type="ARBA" id="ARBA00023306"/>
    </source>
</evidence>
<proteinExistence type="predicted"/>
<dbReference type="PANTHER" id="PTHR34298:SF2">
    <property type="entry name" value="SEGREGATION AND CONDENSATION PROTEIN B"/>
    <property type="match status" value="1"/>
</dbReference>
<keyword evidence="2" id="KW-0132">Cell division</keyword>
<dbReference type="PANTHER" id="PTHR34298">
    <property type="entry name" value="SEGREGATION AND CONDENSATION PROTEIN B"/>
    <property type="match status" value="1"/>
</dbReference>
<dbReference type="NCBIfam" id="TIGR00281">
    <property type="entry name" value="SMC-Scp complex subunit ScpB"/>
    <property type="match status" value="1"/>
</dbReference>
<dbReference type="EMBL" id="CAFBNA010000171">
    <property type="protein sequence ID" value="CAB4947783.1"/>
    <property type="molecule type" value="Genomic_DNA"/>
</dbReference>
<reference evidence="7" key="1">
    <citation type="submission" date="2020-05" db="EMBL/GenBank/DDBJ databases">
        <authorList>
            <person name="Chiriac C."/>
            <person name="Salcher M."/>
            <person name="Ghai R."/>
            <person name="Kavagutti S V."/>
        </authorList>
    </citation>
    <scope>NUCLEOTIDE SEQUENCE</scope>
</reference>
<dbReference type="Pfam" id="PF04079">
    <property type="entry name" value="SMC_ScpB"/>
    <property type="match status" value="1"/>
</dbReference>
<dbReference type="GO" id="GO:0051304">
    <property type="term" value="P:chromosome separation"/>
    <property type="evidence" value="ECO:0007669"/>
    <property type="project" value="InterPro"/>
</dbReference>
<keyword evidence="1" id="KW-0963">Cytoplasm</keyword>
<dbReference type="InterPro" id="IPR005234">
    <property type="entry name" value="ScpB_csome_segregation"/>
</dbReference>
<dbReference type="InterPro" id="IPR036390">
    <property type="entry name" value="WH_DNA-bd_sf"/>
</dbReference>
<dbReference type="EMBL" id="CAEZVK010000194">
    <property type="protein sequence ID" value="CAB4640995.1"/>
    <property type="molecule type" value="Genomic_DNA"/>
</dbReference>
<evidence type="ECO:0000313" key="7">
    <source>
        <dbReference type="EMBL" id="CAB4947783.1"/>
    </source>
</evidence>
<evidence type="ECO:0000313" key="5">
    <source>
        <dbReference type="EMBL" id="CAB4620238.1"/>
    </source>
</evidence>